<accession>A0ABD0XYU7</accession>
<keyword evidence="2" id="KW-1185">Reference proteome</keyword>
<reference evidence="1 2" key="1">
    <citation type="submission" date="2024-07" db="EMBL/GenBank/DDBJ databases">
        <title>Chromosome-level genome assembly of the water stick insect Ranatra chinensis (Heteroptera: Nepidae).</title>
        <authorList>
            <person name="Liu X."/>
        </authorList>
    </citation>
    <scope>NUCLEOTIDE SEQUENCE [LARGE SCALE GENOMIC DNA]</scope>
    <source>
        <strain evidence="1">Cailab_2021Rc</strain>
        <tissue evidence="1">Muscle</tissue>
    </source>
</reference>
<dbReference type="Proteomes" id="UP001558652">
    <property type="component" value="Unassembled WGS sequence"/>
</dbReference>
<evidence type="ECO:0000313" key="1">
    <source>
        <dbReference type="EMBL" id="KAL1116411.1"/>
    </source>
</evidence>
<comment type="caution">
    <text evidence="1">The sequence shown here is derived from an EMBL/GenBank/DDBJ whole genome shotgun (WGS) entry which is preliminary data.</text>
</comment>
<dbReference type="EMBL" id="JBFDAA010000017">
    <property type="protein sequence ID" value="KAL1116411.1"/>
    <property type="molecule type" value="Genomic_DNA"/>
</dbReference>
<sequence>MASKCRNMFGMRNVYDGFLLFQESKSGVELVKDVVFIFYCILHQFLNSYFGEKLLGQSTDNTANMSITDMSIIMWIFSTVISGVEVMFTSQFPEQTSNYPTPGRRRREVAMRIQAATLDAVYDTGWERRGDVVFSKRIILVAMRATRPVTISAWRMYYLRFSSFKEVTPGYPTSTPSGIS</sequence>
<name>A0ABD0XYU7_9HEMI</name>
<protein>
    <submittedName>
        <fullName evidence="1">Uncharacterized protein</fullName>
    </submittedName>
</protein>
<proteinExistence type="predicted"/>
<gene>
    <name evidence="1" type="ORF">AAG570_004885</name>
</gene>
<evidence type="ECO:0000313" key="2">
    <source>
        <dbReference type="Proteomes" id="UP001558652"/>
    </source>
</evidence>
<organism evidence="1 2">
    <name type="scientific">Ranatra chinensis</name>
    <dbReference type="NCBI Taxonomy" id="642074"/>
    <lineage>
        <taxon>Eukaryota</taxon>
        <taxon>Metazoa</taxon>
        <taxon>Ecdysozoa</taxon>
        <taxon>Arthropoda</taxon>
        <taxon>Hexapoda</taxon>
        <taxon>Insecta</taxon>
        <taxon>Pterygota</taxon>
        <taxon>Neoptera</taxon>
        <taxon>Paraneoptera</taxon>
        <taxon>Hemiptera</taxon>
        <taxon>Heteroptera</taxon>
        <taxon>Panheteroptera</taxon>
        <taxon>Nepomorpha</taxon>
        <taxon>Nepidae</taxon>
        <taxon>Ranatrinae</taxon>
        <taxon>Ranatra</taxon>
    </lineage>
</organism>
<dbReference type="AlphaFoldDB" id="A0ABD0XYU7"/>